<accession>N4WBD9</accession>
<dbReference type="EMBL" id="APML01000019">
    <property type="protein sequence ID" value="ENH97583.1"/>
    <property type="molecule type" value="Genomic_DNA"/>
</dbReference>
<keyword evidence="3" id="KW-1185">Reference proteome</keyword>
<dbReference type="RefSeq" id="WP_003466696.1">
    <property type="nucleotide sequence ID" value="NZ_APML01000019.1"/>
</dbReference>
<comment type="caution">
    <text evidence="2">The sequence shown here is derived from an EMBL/GenBank/DDBJ whole genome shotgun (WGS) entry which is preliminary data.</text>
</comment>
<gene>
    <name evidence="2" type="ORF">J416_06213</name>
</gene>
<evidence type="ECO:0000313" key="2">
    <source>
        <dbReference type="EMBL" id="ENH97583.1"/>
    </source>
</evidence>
<dbReference type="Proteomes" id="UP000012283">
    <property type="component" value="Unassembled WGS sequence"/>
</dbReference>
<dbReference type="eggNOG" id="ENOG502Z8AV">
    <property type="taxonomic scope" value="Bacteria"/>
</dbReference>
<dbReference type="PATRIC" id="fig|1308866.3.peg.1257"/>
<organism evidence="2 3">
    <name type="scientific">Gracilibacillus halophilus YIM-C55.5</name>
    <dbReference type="NCBI Taxonomy" id="1308866"/>
    <lineage>
        <taxon>Bacteria</taxon>
        <taxon>Bacillati</taxon>
        <taxon>Bacillota</taxon>
        <taxon>Bacilli</taxon>
        <taxon>Bacillales</taxon>
        <taxon>Bacillaceae</taxon>
        <taxon>Gracilibacillus</taxon>
    </lineage>
</organism>
<dbReference type="STRING" id="1308866.J416_06213"/>
<proteinExistence type="predicted"/>
<feature type="domain" description="NERD" evidence="1">
    <location>
        <begin position="1"/>
        <end position="104"/>
    </location>
</feature>
<evidence type="ECO:0000259" key="1">
    <source>
        <dbReference type="PROSITE" id="PS50965"/>
    </source>
</evidence>
<sequence>MFDRYLEPFSNNFLLLKDLWLSHQNKSFQLDHLLLHSDTLFMYEIKNYAGEFYYQNEKLYLHSGKEMDNPLIQLKRTESLFRQLLQQQNWNIPIVSAVVFINPECTIFQAPKDPQIILPTQINRYLRQFHKSISIDAAKRQIMTKLQSIQLQESPYIQLPAYDYAQLKKGIPCKACDSFLHTIQGKKCVCTHCGNSELLQHALIRNVEEFMFLFPKQQVTTEIIHDWCNLPLTHERISYHLKSIMQ</sequence>
<dbReference type="AlphaFoldDB" id="N4WBD9"/>
<reference evidence="2 3" key="1">
    <citation type="submission" date="2013-03" db="EMBL/GenBank/DDBJ databases">
        <title>Draft genome sequence of Gracibacillus halophilus YIM-C55.5, a moderately halophilic and thermophilic organism from the Xiaochaidamu salt lake.</title>
        <authorList>
            <person name="Sugumar T."/>
            <person name="Polireddy D.R."/>
            <person name="Antony A."/>
            <person name="Madhava Y.R."/>
            <person name="Sivakumar N."/>
        </authorList>
    </citation>
    <scope>NUCLEOTIDE SEQUENCE [LARGE SCALE GENOMIC DNA]</scope>
    <source>
        <strain evidence="2 3">YIM-C55.5</strain>
    </source>
</reference>
<dbReference type="Pfam" id="PF08378">
    <property type="entry name" value="NERD"/>
    <property type="match status" value="1"/>
</dbReference>
<name>N4WBD9_9BACI</name>
<dbReference type="PROSITE" id="PS50965">
    <property type="entry name" value="NERD"/>
    <property type="match status" value="1"/>
</dbReference>
<protein>
    <submittedName>
        <fullName evidence="2">NERD domain-containing protein</fullName>
    </submittedName>
</protein>
<evidence type="ECO:0000313" key="3">
    <source>
        <dbReference type="Proteomes" id="UP000012283"/>
    </source>
</evidence>
<dbReference type="InterPro" id="IPR011528">
    <property type="entry name" value="NERD"/>
</dbReference>